<dbReference type="PROSITE" id="PS50076">
    <property type="entry name" value="DNAJ_2"/>
    <property type="match status" value="1"/>
</dbReference>
<dbReference type="OMA" id="QWEMTDS"/>
<dbReference type="EnsemblPlants" id="Kaladp0040s0443.1.v1.1">
    <property type="protein sequence ID" value="Kaladp0040s0443.1.v1.1"/>
    <property type="gene ID" value="Kaladp0040s0443.v1.1"/>
</dbReference>
<evidence type="ECO:0000259" key="4">
    <source>
        <dbReference type="PROSITE" id="PS50076"/>
    </source>
</evidence>
<feature type="coiled-coil region" evidence="1">
    <location>
        <begin position="422"/>
        <end position="449"/>
    </location>
</feature>
<dbReference type="InterPro" id="IPR001623">
    <property type="entry name" value="DnaJ_domain"/>
</dbReference>
<keyword evidence="3" id="KW-0812">Transmembrane</keyword>
<dbReference type="InterPro" id="IPR036249">
    <property type="entry name" value="Thioredoxin-like_sf"/>
</dbReference>
<feature type="compositionally biased region" description="Polar residues" evidence="2">
    <location>
        <begin position="643"/>
        <end position="655"/>
    </location>
</feature>
<dbReference type="CDD" id="cd06257">
    <property type="entry name" value="DnaJ"/>
    <property type="match status" value="1"/>
</dbReference>
<keyword evidence="6" id="KW-1185">Reference proteome</keyword>
<protein>
    <recommendedName>
        <fullName evidence="4">J domain-containing protein</fullName>
    </recommendedName>
</protein>
<feature type="compositionally biased region" description="Low complexity" evidence="2">
    <location>
        <begin position="632"/>
        <end position="642"/>
    </location>
</feature>
<evidence type="ECO:0000313" key="6">
    <source>
        <dbReference type="Proteomes" id="UP000594263"/>
    </source>
</evidence>
<dbReference type="Gramene" id="Kaladp0040s0443.1.v1.1">
    <property type="protein sequence ID" value="Kaladp0040s0443.1.v1.1"/>
    <property type="gene ID" value="Kaladp0040s0443.v1.1"/>
</dbReference>
<dbReference type="PANTHER" id="PTHR44303:SF2">
    <property type="entry name" value="DNAJ HOMOLOG SUBFAMILY C MEMBER 16"/>
    <property type="match status" value="1"/>
</dbReference>
<dbReference type="SMART" id="SM00271">
    <property type="entry name" value="DnaJ"/>
    <property type="match status" value="1"/>
</dbReference>
<name>A0A7N0TP93_KALFE</name>
<dbReference type="PANTHER" id="PTHR44303">
    <property type="entry name" value="DNAJ HOMOLOG SUBFAMILY C MEMBER 16"/>
    <property type="match status" value="1"/>
</dbReference>
<dbReference type="SUPFAM" id="SSF52833">
    <property type="entry name" value="Thioredoxin-like"/>
    <property type="match status" value="2"/>
</dbReference>
<accession>A0A7N0TP93</accession>
<dbReference type="InterPro" id="IPR052448">
    <property type="entry name" value="DnaJ_C16_autophagy_reg"/>
</dbReference>
<dbReference type="Pfam" id="PF00226">
    <property type="entry name" value="DnaJ"/>
    <property type="match status" value="1"/>
</dbReference>
<evidence type="ECO:0000256" key="3">
    <source>
        <dbReference type="SAM" id="Phobius"/>
    </source>
</evidence>
<keyword evidence="3" id="KW-1133">Transmembrane helix</keyword>
<keyword evidence="3" id="KW-0472">Membrane</keyword>
<feature type="domain" description="J" evidence="4">
    <location>
        <begin position="58"/>
        <end position="120"/>
    </location>
</feature>
<dbReference type="Gene3D" id="1.10.287.110">
    <property type="entry name" value="DnaJ domain"/>
    <property type="match status" value="1"/>
</dbReference>
<dbReference type="SUPFAM" id="SSF46565">
    <property type="entry name" value="Chaperone J-domain"/>
    <property type="match status" value="1"/>
</dbReference>
<feature type="transmembrane region" description="Helical" evidence="3">
    <location>
        <begin position="33"/>
        <end position="55"/>
    </location>
</feature>
<evidence type="ECO:0000256" key="1">
    <source>
        <dbReference type="SAM" id="Coils"/>
    </source>
</evidence>
<organism evidence="5 6">
    <name type="scientific">Kalanchoe fedtschenkoi</name>
    <name type="common">Lavender scallops</name>
    <name type="synonym">South American air plant</name>
    <dbReference type="NCBI Taxonomy" id="63787"/>
    <lineage>
        <taxon>Eukaryota</taxon>
        <taxon>Viridiplantae</taxon>
        <taxon>Streptophyta</taxon>
        <taxon>Embryophyta</taxon>
        <taxon>Tracheophyta</taxon>
        <taxon>Spermatophyta</taxon>
        <taxon>Magnoliopsida</taxon>
        <taxon>eudicotyledons</taxon>
        <taxon>Gunneridae</taxon>
        <taxon>Pentapetalae</taxon>
        <taxon>Saxifragales</taxon>
        <taxon>Crassulaceae</taxon>
        <taxon>Kalanchoe</taxon>
    </lineage>
</organism>
<dbReference type="AlphaFoldDB" id="A0A7N0TP93"/>
<dbReference type="Proteomes" id="UP000594263">
    <property type="component" value="Unplaced"/>
</dbReference>
<sequence>MIPTHNQNQNQNHLSPSISLLPPSSMASSVKPYLFPFALLIAAVAFQLLILPASFPASHYDVLGVKRNSSIAQVKEAYEDLSSKWKSVGEVRSTQEFVKIQYAFELLTNPIWKRDYDLYSIDEHIHVLQEAKAVYAEKAFSDIKVPLLSTTGNNDYAFNVITANNFASKLQDHQPWIVQVHSYGSKRCSQFFDDWKAITSFLDGIASNGMIELEELELVTYLAEKKFTGQPFFRKGVPSLIAFRAGCRSPQCLVRYEGDLSVDAVTDWFTTAILGLPQIFYYPKETLGRNFISKSRAHKVKIIFFSEAGERATPHLRQVAKDYWDYVSFAFVLWKKEDFSIWWTSFGVESAPALVILKDPGVKPIVHHGPVDRSSLLTIIEENKNQELFQLSTSTYKELGCDPRGYSRAGYDTKIWYCVIVAGRLSQELNKMRETLRRVQEMISDDAREGSTPAATALREKRMAFAWLDGEVQQDYCIFCLGPDSYDTCGKRRVEGDTPMLFIVRYGRNATEVEQPTKKSNVWQAMRQEDMDPVSQLVAKYNGSEDSSEITKWISEIVEAGDSDKLPFFKTQTPALVAEDADPLPVPRSSSRNGFRQTVSNIMLQVLEDPRVGPALFLAALFSFGSIWLRGSQQRGSGPSGQTAPPSDTDSNPPIAQQREDREQKRNVTRRKGKQGQAVPPSMTDVEPKDAVQMGLSDSD</sequence>
<evidence type="ECO:0000313" key="5">
    <source>
        <dbReference type="EnsemblPlants" id="Kaladp0040s0443.1.v1.1"/>
    </source>
</evidence>
<dbReference type="Gene3D" id="3.40.30.10">
    <property type="entry name" value="Glutaredoxin"/>
    <property type="match status" value="1"/>
</dbReference>
<feature type="region of interest" description="Disordered" evidence="2">
    <location>
        <begin position="632"/>
        <end position="700"/>
    </location>
</feature>
<evidence type="ECO:0000256" key="2">
    <source>
        <dbReference type="SAM" id="MobiDB-lite"/>
    </source>
</evidence>
<dbReference type="InterPro" id="IPR036869">
    <property type="entry name" value="J_dom_sf"/>
</dbReference>
<proteinExistence type="predicted"/>
<keyword evidence="1" id="KW-0175">Coiled coil</keyword>
<reference evidence="5" key="1">
    <citation type="submission" date="2021-01" db="UniProtKB">
        <authorList>
            <consortium name="EnsemblPlants"/>
        </authorList>
    </citation>
    <scope>IDENTIFICATION</scope>
</reference>